<evidence type="ECO:0000256" key="4">
    <source>
        <dbReference type="ARBA" id="ARBA00022989"/>
    </source>
</evidence>
<gene>
    <name evidence="10" type="primary">LOC100373976</name>
</gene>
<dbReference type="GeneID" id="100373976"/>
<organism evidence="9 10">
    <name type="scientific">Saccoglossus kowalevskii</name>
    <name type="common">Acorn worm</name>
    <dbReference type="NCBI Taxonomy" id="10224"/>
    <lineage>
        <taxon>Eukaryota</taxon>
        <taxon>Metazoa</taxon>
        <taxon>Hemichordata</taxon>
        <taxon>Enteropneusta</taxon>
        <taxon>Harrimaniidae</taxon>
        <taxon>Saccoglossus</taxon>
    </lineage>
</organism>
<evidence type="ECO:0000256" key="2">
    <source>
        <dbReference type="ARBA" id="ARBA00010532"/>
    </source>
</evidence>
<accession>A0ABM0GU27</accession>
<evidence type="ECO:0000256" key="1">
    <source>
        <dbReference type="ARBA" id="ARBA00004370"/>
    </source>
</evidence>
<reference evidence="10" key="1">
    <citation type="submission" date="2025-08" db="UniProtKB">
        <authorList>
            <consortium name="RefSeq"/>
        </authorList>
    </citation>
    <scope>IDENTIFICATION</scope>
    <source>
        <tissue evidence="10">Testes</tissue>
    </source>
</reference>
<dbReference type="RefSeq" id="XP_002737374.1">
    <property type="nucleotide sequence ID" value="XM_002737328.2"/>
</dbReference>
<comment type="subcellular location">
    <subcellularLocation>
        <location evidence="1">Membrane</location>
    </subcellularLocation>
</comment>
<keyword evidence="3 8" id="KW-0812">Transmembrane</keyword>
<dbReference type="Proteomes" id="UP000694865">
    <property type="component" value="Unplaced"/>
</dbReference>
<keyword evidence="9" id="KW-1185">Reference proteome</keyword>
<feature type="transmembrane region" description="Helical" evidence="8">
    <location>
        <begin position="440"/>
        <end position="461"/>
    </location>
</feature>
<evidence type="ECO:0000256" key="6">
    <source>
        <dbReference type="ARBA" id="ARBA00023180"/>
    </source>
</evidence>
<keyword evidence="4 8" id="KW-1133">Transmembrane helix</keyword>
<dbReference type="PANTHER" id="PTHR11923">
    <property type="entry name" value="SCAVENGER RECEPTOR CLASS B TYPE-1 SR-B1"/>
    <property type="match status" value="1"/>
</dbReference>
<evidence type="ECO:0000313" key="10">
    <source>
        <dbReference type="RefSeq" id="XP_002737374.1"/>
    </source>
</evidence>
<dbReference type="PANTHER" id="PTHR11923:SF51">
    <property type="entry name" value="LYSOSOME MEMBRANE PROTEIN 2"/>
    <property type="match status" value="1"/>
</dbReference>
<evidence type="ECO:0000256" key="7">
    <source>
        <dbReference type="SAM" id="MobiDB-lite"/>
    </source>
</evidence>
<feature type="transmembrane region" description="Helical" evidence="8">
    <location>
        <begin position="12"/>
        <end position="29"/>
    </location>
</feature>
<dbReference type="InterPro" id="IPR002159">
    <property type="entry name" value="CD36_fam"/>
</dbReference>
<evidence type="ECO:0000256" key="8">
    <source>
        <dbReference type="SAM" id="Phobius"/>
    </source>
</evidence>
<evidence type="ECO:0000313" key="9">
    <source>
        <dbReference type="Proteomes" id="UP000694865"/>
    </source>
</evidence>
<dbReference type="PRINTS" id="PR01609">
    <property type="entry name" value="CD36FAMILY"/>
</dbReference>
<sequence>MVHAGVKFGVPLAVGTICMCLGVALVFVLDNVVHSMVNTQMTISNSSATYDTWQDPSIPVYMQFFVYDIINPYEVKHGKELPFVVQKGPYTYKEHRPKFDINFNENGTVSYRQNVTYVFDRSMSSGWDNETLTMINIPLITVSNLARYLPDLLQTLIEALEKVSGAELFMKRTVNEVLWGYDDEMLKFIMNITGNLLIKSAKFGLFMGRNGTDDGIYNIYTGSDKLNIIDKWKGEPSLSWWNDDYANMINGTDGSLSPPYSDRSKPAYIFSSDICRSVFVMFEKEVEVKGITVNHFVSNAYLLGNVTFNPDNGGFCTPKNNCPPGGLLNASACQQGAPIFYSLPHFLYADKDVILPCMNPNKEEHQTFLDSDYVTGISMRIAKRLQINVHLTRHKAISDLSEINEVYYPVLWINETYTIDDASATKYKHSVLTPLYVTRIMPWIVFGIGCLIVIITLILLIRNRRRGYQTPLHGNSIQENHDKEPILGGATA</sequence>
<keyword evidence="6" id="KW-0325">Glycoprotein</keyword>
<protein>
    <submittedName>
        <fullName evidence="10">Lysosome membrane protein 2-like</fullName>
    </submittedName>
</protein>
<proteinExistence type="inferred from homology"/>
<evidence type="ECO:0000256" key="3">
    <source>
        <dbReference type="ARBA" id="ARBA00022692"/>
    </source>
</evidence>
<feature type="region of interest" description="Disordered" evidence="7">
    <location>
        <begin position="472"/>
        <end position="492"/>
    </location>
</feature>
<comment type="similarity">
    <text evidence="2">Belongs to the CD36 family.</text>
</comment>
<dbReference type="Pfam" id="PF01130">
    <property type="entry name" value="CD36"/>
    <property type="match status" value="1"/>
</dbReference>
<name>A0ABM0GU27_SACKO</name>
<keyword evidence="5 8" id="KW-0472">Membrane</keyword>
<evidence type="ECO:0000256" key="5">
    <source>
        <dbReference type="ARBA" id="ARBA00023136"/>
    </source>
</evidence>